<name>A0A7X6MFD8_9ACTN</name>
<feature type="transmembrane region" description="Helical" evidence="2">
    <location>
        <begin position="105"/>
        <end position="121"/>
    </location>
</feature>
<organism evidence="3 4">
    <name type="scientific">Nocardiopsis alborubida</name>
    <dbReference type="NCBI Taxonomy" id="146802"/>
    <lineage>
        <taxon>Bacteria</taxon>
        <taxon>Bacillati</taxon>
        <taxon>Actinomycetota</taxon>
        <taxon>Actinomycetes</taxon>
        <taxon>Streptosporangiales</taxon>
        <taxon>Nocardiopsidaceae</taxon>
        <taxon>Nocardiopsis</taxon>
    </lineage>
</organism>
<gene>
    <name evidence="3" type="ORF">HGB44_12830</name>
</gene>
<evidence type="ECO:0000313" key="3">
    <source>
        <dbReference type="EMBL" id="NKY98535.1"/>
    </source>
</evidence>
<dbReference type="EMBL" id="JAAXPG010000010">
    <property type="protein sequence ID" value="NKY98535.1"/>
    <property type="molecule type" value="Genomic_DNA"/>
</dbReference>
<keyword evidence="4" id="KW-1185">Reference proteome</keyword>
<feature type="transmembrane region" description="Helical" evidence="2">
    <location>
        <begin position="6"/>
        <end position="25"/>
    </location>
</feature>
<evidence type="ECO:0000256" key="2">
    <source>
        <dbReference type="SAM" id="Phobius"/>
    </source>
</evidence>
<comment type="caution">
    <text evidence="3">The sequence shown here is derived from an EMBL/GenBank/DDBJ whole genome shotgun (WGS) entry which is preliminary data.</text>
</comment>
<evidence type="ECO:0000256" key="1">
    <source>
        <dbReference type="SAM" id="MobiDB-lite"/>
    </source>
</evidence>
<reference evidence="3 4" key="1">
    <citation type="submission" date="2020-04" db="EMBL/GenBank/DDBJ databases">
        <title>MicrobeNet Type strains.</title>
        <authorList>
            <person name="Nicholson A.C."/>
        </authorList>
    </citation>
    <scope>NUCLEOTIDE SEQUENCE [LARGE SCALE GENOMIC DNA]</scope>
    <source>
        <strain evidence="3 4">ATCC 23612</strain>
    </source>
</reference>
<sequence>MSGELAFMLALCLVVLLGFGVLFMVRTHAPEDPLWRWALLCGIWGGFAAVLLLLVTDASWFAWMLDAGPEEEQACPPVLGRGLPWNDPGFVPDPGACAQDATAKLGWALTAALVALVCLVLRTRDTVLEAVGQQSDPREGASEHREGGEPAGN</sequence>
<feature type="region of interest" description="Disordered" evidence="1">
    <location>
        <begin position="131"/>
        <end position="153"/>
    </location>
</feature>
<keyword evidence="2" id="KW-0812">Transmembrane</keyword>
<feature type="transmembrane region" description="Helical" evidence="2">
    <location>
        <begin position="37"/>
        <end position="63"/>
    </location>
</feature>
<protein>
    <submittedName>
        <fullName evidence="3">Uncharacterized protein</fullName>
    </submittedName>
</protein>
<dbReference type="Proteomes" id="UP000553209">
    <property type="component" value="Unassembled WGS sequence"/>
</dbReference>
<accession>A0A7X6MFD8</accession>
<dbReference type="AlphaFoldDB" id="A0A7X6MFD8"/>
<proteinExistence type="predicted"/>
<dbReference type="RefSeq" id="WP_061078190.1">
    <property type="nucleotide sequence ID" value="NZ_JAAXPG010000010.1"/>
</dbReference>
<keyword evidence="2" id="KW-1133">Transmembrane helix</keyword>
<feature type="compositionally biased region" description="Basic and acidic residues" evidence="1">
    <location>
        <begin position="136"/>
        <end position="153"/>
    </location>
</feature>
<keyword evidence="2" id="KW-0472">Membrane</keyword>
<evidence type="ECO:0000313" key="4">
    <source>
        <dbReference type="Proteomes" id="UP000553209"/>
    </source>
</evidence>